<protein>
    <submittedName>
        <fullName evidence="2">Uncharacterized protein</fullName>
    </submittedName>
</protein>
<evidence type="ECO:0000256" key="1">
    <source>
        <dbReference type="SAM" id="Phobius"/>
    </source>
</evidence>
<dbReference type="InterPro" id="IPR037185">
    <property type="entry name" value="EmrE-like"/>
</dbReference>
<evidence type="ECO:0000313" key="2">
    <source>
        <dbReference type="EMBL" id="MEU0708133.1"/>
    </source>
</evidence>
<dbReference type="EMBL" id="JBEXZR010000008">
    <property type="protein sequence ID" value="MEU0708133.1"/>
    <property type="molecule type" value="Genomic_DNA"/>
</dbReference>
<name>A0ABV2W3M0_9ACTN</name>
<keyword evidence="1" id="KW-0472">Membrane</keyword>
<evidence type="ECO:0000313" key="3">
    <source>
        <dbReference type="Proteomes" id="UP001550378"/>
    </source>
</evidence>
<keyword evidence="1" id="KW-0812">Transmembrane</keyword>
<gene>
    <name evidence="2" type="ORF">ABZ508_12280</name>
</gene>
<feature type="transmembrane region" description="Helical" evidence="1">
    <location>
        <begin position="16"/>
        <end position="38"/>
    </location>
</feature>
<organism evidence="2 3">
    <name type="scientific">Streptomyces lavendulocolor</name>
    <dbReference type="NCBI Taxonomy" id="67316"/>
    <lineage>
        <taxon>Bacteria</taxon>
        <taxon>Bacillati</taxon>
        <taxon>Actinomycetota</taxon>
        <taxon>Actinomycetes</taxon>
        <taxon>Kitasatosporales</taxon>
        <taxon>Streptomycetaceae</taxon>
        <taxon>Streptomyces</taxon>
    </lineage>
</organism>
<keyword evidence="1" id="KW-1133">Transmembrane helix</keyword>
<feature type="transmembrane region" description="Helical" evidence="1">
    <location>
        <begin position="50"/>
        <end position="71"/>
    </location>
</feature>
<sequence>MARPLPASPRARRLRWLLLGVLCSAGAALLVTGGTLLLPGGVARSLSGGAAQAGLVLGGTLLLGSAVVVRARRGRARPPR</sequence>
<reference evidence="2 3" key="1">
    <citation type="submission" date="2024-06" db="EMBL/GenBank/DDBJ databases">
        <title>The Natural Products Discovery Center: Release of the First 8490 Sequenced Strains for Exploring Actinobacteria Biosynthetic Diversity.</title>
        <authorList>
            <person name="Kalkreuter E."/>
            <person name="Kautsar S.A."/>
            <person name="Yang D."/>
            <person name="Bader C.D."/>
            <person name="Teijaro C.N."/>
            <person name="Fluegel L."/>
            <person name="Davis C.M."/>
            <person name="Simpson J.R."/>
            <person name="Lauterbach L."/>
            <person name="Steele A.D."/>
            <person name="Gui C."/>
            <person name="Meng S."/>
            <person name="Li G."/>
            <person name="Viehrig K."/>
            <person name="Ye F."/>
            <person name="Su P."/>
            <person name="Kiefer A.F."/>
            <person name="Nichols A."/>
            <person name="Cepeda A.J."/>
            <person name="Yan W."/>
            <person name="Fan B."/>
            <person name="Jiang Y."/>
            <person name="Adhikari A."/>
            <person name="Zheng C.-J."/>
            <person name="Schuster L."/>
            <person name="Cowan T.M."/>
            <person name="Smanski M.J."/>
            <person name="Chevrette M.G."/>
            <person name="De Carvalho L.P.S."/>
            <person name="Shen B."/>
        </authorList>
    </citation>
    <scope>NUCLEOTIDE SEQUENCE [LARGE SCALE GENOMIC DNA]</scope>
    <source>
        <strain evidence="2 3">NPDC006337</strain>
    </source>
</reference>
<dbReference type="SUPFAM" id="SSF103481">
    <property type="entry name" value="Multidrug resistance efflux transporter EmrE"/>
    <property type="match status" value="1"/>
</dbReference>
<comment type="caution">
    <text evidence="2">The sequence shown here is derived from an EMBL/GenBank/DDBJ whole genome shotgun (WGS) entry which is preliminary data.</text>
</comment>
<accession>A0ABV2W3M0</accession>
<keyword evidence="3" id="KW-1185">Reference proteome</keyword>
<dbReference type="Proteomes" id="UP001550378">
    <property type="component" value="Unassembled WGS sequence"/>
</dbReference>
<dbReference type="RefSeq" id="WP_359654302.1">
    <property type="nucleotide sequence ID" value="NZ_JBEXZO010000010.1"/>
</dbReference>
<proteinExistence type="predicted"/>